<dbReference type="PANTHER" id="PTHR42994:SF1">
    <property type="entry name" value="PEPTIDASE T"/>
    <property type="match status" value="1"/>
</dbReference>
<dbReference type="GO" id="GO:0006508">
    <property type="term" value="P:proteolysis"/>
    <property type="evidence" value="ECO:0007669"/>
    <property type="project" value="UniProtKB-UniRule"/>
</dbReference>
<accession>A0A2D0MZ27</accession>
<dbReference type="EC" id="3.4.11.4" evidence="7"/>
<dbReference type="InterPro" id="IPR002933">
    <property type="entry name" value="Peptidase_M20"/>
</dbReference>
<feature type="binding site" evidence="9">
    <location>
        <position position="181"/>
    </location>
    <ligand>
        <name>Zn(2+)</name>
        <dbReference type="ChEBI" id="CHEBI:29105"/>
        <label>2</label>
    </ligand>
</feature>
<feature type="binding site" evidence="9">
    <location>
        <position position="83"/>
    </location>
    <ligand>
        <name>Zn(2+)</name>
        <dbReference type="ChEBI" id="CHEBI:29105"/>
        <label>1</label>
    </ligand>
</feature>
<evidence type="ECO:0000256" key="2">
    <source>
        <dbReference type="ARBA" id="ARBA00022670"/>
    </source>
</evidence>
<dbReference type="GO" id="GO:0006518">
    <property type="term" value="P:peptide metabolic process"/>
    <property type="evidence" value="ECO:0007669"/>
    <property type="project" value="InterPro"/>
</dbReference>
<evidence type="ECO:0000256" key="6">
    <source>
        <dbReference type="ARBA" id="ARBA00023049"/>
    </source>
</evidence>
<feature type="binding site" evidence="9">
    <location>
        <position position="146"/>
    </location>
    <ligand>
        <name>Zn(2+)</name>
        <dbReference type="ChEBI" id="CHEBI:29105"/>
        <label>2</label>
    </ligand>
</feature>
<feature type="active site" evidence="8">
    <location>
        <position position="85"/>
    </location>
</feature>
<dbReference type="Gene3D" id="3.40.630.10">
    <property type="entry name" value="Zn peptidases"/>
    <property type="match status" value="1"/>
</dbReference>
<feature type="domain" description="Peptidase M20 dimerisation" evidence="10">
    <location>
        <begin position="214"/>
        <end position="312"/>
    </location>
</feature>
<evidence type="ECO:0000256" key="9">
    <source>
        <dbReference type="PIRSR" id="PIRSR037215-2"/>
    </source>
</evidence>
<dbReference type="GO" id="GO:0045148">
    <property type="term" value="F:tripeptide aminopeptidase activity"/>
    <property type="evidence" value="ECO:0007669"/>
    <property type="project" value="UniProtKB-UniRule"/>
</dbReference>
<dbReference type="NCBIfam" id="TIGR01882">
    <property type="entry name" value="peptidase-T"/>
    <property type="match status" value="1"/>
</dbReference>
<dbReference type="PROSITE" id="PS00759">
    <property type="entry name" value="ARGE_DAPE_CPG2_2"/>
    <property type="match status" value="1"/>
</dbReference>
<feature type="binding site" evidence="9">
    <location>
        <position position="203"/>
    </location>
    <ligand>
        <name>Zn(2+)</name>
        <dbReference type="ChEBI" id="CHEBI:29105"/>
        <label>1</label>
    </ligand>
</feature>
<dbReference type="PIRSF" id="PIRSF037215">
    <property type="entry name" value="Peptidase_M20B"/>
    <property type="match status" value="1"/>
</dbReference>
<comment type="cofactor">
    <cofactor evidence="9">
        <name>Zn(2+)</name>
        <dbReference type="ChEBI" id="CHEBI:29105"/>
    </cofactor>
    <text evidence="9">Binds 2 Zn(2+) ions per subunit.</text>
</comment>
<proteinExistence type="inferred from homology"/>
<dbReference type="SUPFAM" id="SSF53187">
    <property type="entry name" value="Zn-dependent exopeptidases"/>
    <property type="match status" value="1"/>
</dbReference>
<evidence type="ECO:0000313" key="11">
    <source>
        <dbReference type="EMBL" id="PHN01430.1"/>
    </source>
</evidence>
<name>A0A2D0MZ27_FLAN2</name>
<dbReference type="Gene3D" id="3.30.70.360">
    <property type="match status" value="1"/>
</dbReference>
<dbReference type="RefSeq" id="WP_099155177.1">
    <property type="nucleotide sequence ID" value="NZ_PDUD01000055.1"/>
</dbReference>
<protein>
    <recommendedName>
        <fullName evidence="7">Peptidase T</fullName>
        <ecNumber evidence="7">3.4.11.4</ecNumber>
    </recommendedName>
</protein>
<evidence type="ECO:0000259" key="10">
    <source>
        <dbReference type="Pfam" id="PF07687"/>
    </source>
</evidence>
<evidence type="ECO:0000256" key="3">
    <source>
        <dbReference type="ARBA" id="ARBA00022723"/>
    </source>
</evidence>
<gene>
    <name evidence="11" type="primary">pepT</name>
    <name evidence="11" type="ORF">CRP01_37220</name>
</gene>
<dbReference type="EMBL" id="PDUD01000055">
    <property type="protein sequence ID" value="PHN01430.1"/>
    <property type="molecule type" value="Genomic_DNA"/>
</dbReference>
<dbReference type="Proteomes" id="UP000223913">
    <property type="component" value="Unassembled WGS sequence"/>
</dbReference>
<dbReference type="Pfam" id="PF01546">
    <property type="entry name" value="Peptidase_M20"/>
    <property type="match status" value="1"/>
</dbReference>
<dbReference type="GO" id="GO:0005829">
    <property type="term" value="C:cytosol"/>
    <property type="evidence" value="ECO:0007669"/>
    <property type="project" value="TreeGrafter"/>
</dbReference>
<evidence type="ECO:0000256" key="8">
    <source>
        <dbReference type="PIRSR" id="PIRSR037215-1"/>
    </source>
</evidence>
<reference evidence="11 12" key="1">
    <citation type="submission" date="2017-10" db="EMBL/GenBank/DDBJ databases">
        <title>The draft genome sequence of Lewinella nigricans NBRC 102662.</title>
        <authorList>
            <person name="Wang K."/>
        </authorList>
    </citation>
    <scope>NUCLEOTIDE SEQUENCE [LARGE SCALE GENOMIC DNA]</scope>
    <source>
        <strain evidence="11 12">NBRC 102662</strain>
    </source>
</reference>
<keyword evidence="4" id="KW-0378">Hydrolase</keyword>
<keyword evidence="2" id="KW-0645">Protease</keyword>
<dbReference type="InterPro" id="IPR036264">
    <property type="entry name" value="Bact_exopeptidase_dim_dom"/>
</dbReference>
<evidence type="ECO:0000256" key="5">
    <source>
        <dbReference type="ARBA" id="ARBA00022833"/>
    </source>
</evidence>
<dbReference type="GO" id="GO:0008270">
    <property type="term" value="F:zinc ion binding"/>
    <property type="evidence" value="ECO:0007669"/>
    <property type="project" value="InterPro"/>
</dbReference>
<evidence type="ECO:0000256" key="7">
    <source>
        <dbReference type="NCBIfam" id="TIGR01882"/>
    </source>
</evidence>
<keyword evidence="3 9" id="KW-0479">Metal-binding</keyword>
<dbReference type="NCBIfam" id="NF003976">
    <property type="entry name" value="PRK05469.1"/>
    <property type="match status" value="1"/>
</dbReference>
<sequence length="415" mass="45502">MSLTIQHTVLDRFLRYVKIDTQSDASSDTCPSTAKQKDLGRLLVIELQEMGINDAHLDEHGYVYATIPATVDKEVPVICYCSHMDTSPDASGKDVKPIIHRNYQGQDLILPDDPSQVIRADDHPHLKDQIGNDIVTASGATLLGADNKAGLAEIMDAAHHLINHPEIEHGKIRILFTPDEEIGRGVDKVDIEKLGADFGYTVDGEQRGTLEDETFSADGATITIYGVSAHPGFAKGKLENAVKIAGEILATLPQDRLSPETTEGREGFIHPVSVNGIAEKATIQFIIRDFTEEGLEQHEAVLRGAMNAVIAKYPGSRAELSIREQYRNMKKVLDQHPEIVAHAKEAIRRAGMDPIASSIRGGTDGSRLSFMGLPCPNIFAGEHAFHSKHEWVSVQDMEKAVEMLVHLSTVWAEKS</sequence>
<feature type="binding site" evidence="9">
    <location>
        <position position="386"/>
    </location>
    <ligand>
        <name>Zn(2+)</name>
        <dbReference type="ChEBI" id="CHEBI:29105"/>
        <label>2</label>
    </ligand>
</feature>
<organism evidence="11 12">
    <name type="scientific">Flavilitoribacter nigricans (strain ATCC 23147 / DSM 23189 / NBRC 102662 / NCIMB 1420 / SS-2)</name>
    <name type="common">Lewinella nigricans</name>
    <dbReference type="NCBI Taxonomy" id="1122177"/>
    <lineage>
        <taxon>Bacteria</taxon>
        <taxon>Pseudomonadati</taxon>
        <taxon>Bacteroidota</taxon>
        <taxon>Saprospiria</taxon>
        <taxon>Saprospirales</taxon>
        <taxon>Lewinellaceae</taxon>
        <taxon>Flavilitoribacter</taxon>
    </lineage>
</organism>
<dbReference type="PANTHER" id="PTHR42994">
    <property type="entry name" value="PEPTIDASE T"/>
    <property type="match status" value="1"/>
</dbReference>
<keyword evidence="6" id="KW-0482">Metalloprotease</keyword>
<dbReference type="InterPro" id="IPR011650">
    <property type="entry name" value="Peptidase_M20_dimer"/>
</dbReference>
<feature type="active site" description="Proton acceptor" evidence="8">
    <location>
        <position position="180"/>
    </location>
</feature>
<dbReference type="SUPFAM" id="SSF55031">
    <property type="entry name" value="Bacterial exopeptidase dimerisation domain"/>
    <property type="match status" value="1"/>
</dbReference>
<evidence type="ECO:0000256" key="1">
    <source>
        <dbReference type="ARBA" id="ARBA00009692"/>
    </source>
</evidence>
<dbReference type="OrthoDB" id="9804934at2"/>
<dbReference type="AlphaFoldDB" id="A0A2D0MZ27"/>
<comment type="similarity">
    <text evidence="1">Belongs to the peptidase M20B family.</text>
</comment>
<comment type="caution">
    <text evidence="11">The sequence shown here is derived from an EMBL/GenBank/DDBJ whole genome shotgun (WGS) entry which is preliminary data.</text>
</comment>
<evidence type="ECO:0000256" key="4">
    <source>
        <dbReference type="ARBA" id="ARBA00022801"/>
    </source>
</evidence>
<keyword evidence="12" id="KW-1185">Reference proteome</keyword>
<dbReference type="InterPro" id="IPR010161">
    <property type="entry name" value="Peptidase_M20B"/>
</dbReference>
<dbReference type="CDD" id="cd03892">
    <property type="entry name" value="M20_peptT"/>
    <property type="match status" value="1"/>
</dbReference>
<dbReference type="NCBIfam" id="NF009920">
    <property type="entry name" value="PRK13381.1"/>
    <property type="match status" value="1"/>
</dbReference>
<feature type="binding site" evidence="9">
    <location>
        <position position="146"/>
    </location>
    <ligand>
        <name>Zn(2+)</name>
        <dbReference type="ChEBI" id="CHEBI:29105"/>
        <label>1</label>
    </ligand>
</feature>
<dbReference type="InterPro" id="IPR001261">
    <property type="entry name" value="ArgE/DapE_CS"/>
</dbReference>
<dbReference type="GO" id="GO:0008237">
    <property type="term" value="F:metallopeptidase activity"/>
    <property type="evidence" value="ECO:0007669"/>
    <property type="project" value="UniProtKB-KW"/>
</dbReference>
<evidence type="ECO:0000313" key="12">
    <source>
        <dbReference type="Proteomes" id="UP000223913"/>
    </source>
</evidence>
<keyword evidence="5 9" id="KW-0862">Zinc</keyword>
<dbReference type="Pfam" id="PF07687">
    <property type="entry name" value="M20_dimer"/>
    <property type="match status" value="1"/>
</dbReference>